<dbReference type="InterPro" id="IPR010899">
    <property type="entry name" value="UPF0344"/>
</dbReference>
<evidence type="ECO:0000256" key="3">
    <source>
        <dbReference type="ARBA" id="ARBA00022989"/>
    </source>
</evidence>
<comment type="caution">
    <text evidence="6">The sequence shown here is derived from an EMBL/GenBank/DDBJ whole genome shotgun (WGS) entry which is preliminary data.</text>
</comment>
<evidence type="ECO:0000313" key="7">
    <source>
        <dbReference type="Proteomes" id="UP000245998"/>
    </source>
</evidence>
<keyword evidence="4 5" id="KW-0472">Membrane</keyword>
<evidence type="ECO:0000256" key="4">
    <source>
        <dbReference type="ARBA" id="ARBA00023136"/>
    </source>
</evidence>
<proteinExistence type="inferred from homology"/>
<evidence type="ECO:0000313" key="6">
    <source>
        <dbReference type="EMBL" id="PWA10006.1"/>
    </source>
</evidence>
<reference evidence="6 7" key="1">
    <citation type="submission" date="2018-04" db="EMBL/GenBank/DDBJ databases">
        <title>Camelliibacillus theae gen. nov., sp. nov., isolated from Pu'er tea.</title>
        <authorList>
            <person name="Niu L."/>
        </authorList>
    </citation>
    <scope>NUCLEOTIDE SEQUENCE [LARGE SCALE GENOMIC DNA]</scope>
    <source>
        <strain evidence="6 7">T8</strain>
    </source>
</reference>
<dbReference type="GO" id="GO:0005886">
    <property type="term" value="C:plasma membrane"/>
    <property type="evidence" value="ECO:0007669"/>
    <property type="project" value="UniProtKB-SubCell"/>
</dbReference>
<gene>
    <name evidence="6" type="ORF">DCC39_12015</name>
</gene>
<dbReference type="Proteomes" id="UP000245998">
    <property type="component" value="Unassembled WGS sequence"/>
</dbReference>
<keyword evidence="3 5" id="KW-1133">Transmembrane helix</keyword>
<evidence type="ECO:0000256" key="5">
    <source>
        <dbReference type="HAMAP-Rule" id="MF_01536"/>
    </source>
</evidence>
<feature type="transmembrane region" description="Helical" evidence="5">
    <location>
        <begin position="6"/>
        <end position="28"/>
    </location>
</feature>
<dbReference type="HAMAP" id="MF_01536">
    <property type="entry name" value="UPF0344"/>
    <property type="match status" value="1"/>
</dbReference>
<dbReference type="EMBL" id="QCZG01000025">
    <property type="protein sequence ID" value="PWA10006.1"/>
    <property type="molecule type" value="Genomic_DNA"/>
</dbReference>
<keyword evidence="7" id="KW-1185">Reference proteome</keyword>
<feature type="transmembrane region" description="Helical" evidence="5">
    <location>
        <begin position="40"/>
        <end position="59"/>
    </location>
</feature>
<comment type="subcellular location">
    <subcellularLocation>
        <location evidence="5">Cell membrane</location>
        <topology evidence="5">Multi-pass membrane protein</topology>
    </subcellularLocation>
</comment>
<comment type="similarity">
    <text evidence="5">Belongs to the UPF0344 family.</text>
</comment>
<evidence type="ECO:0000256" key="1">
    <source>
        <dbReference type="ARBA" id="ARBA00022475"/>
    </source>
</evidence>
<evidence type="ECO:0000256" key="2">
    <source>
        <dbReference type="ARBA" id="ARBA00022692"/>
    </source>
</evidence>
<keyword evidence="2 5" id="KW-0812">Transmembrane</keyword>
<protein>
    <recommendedName>
        <fullName evidence="5">UPF0344 protein DCC39_12015</fullName>
    </recommendedName>
</protein>
<dbReference type="Pfam" id="PF07457">
    <property type="entry name" value="DUF1516"/>
    <property type="match status" value="1"/>
</dbReference>
<dbReference type="AlphaFoldDB" id="A0A2U1JXQ8"/>
<feature type="transmembrane region" description="Helical" evidence="5">
    <location>
        <begin position="65"/>
        <end position="85"/>
    </location>
</feature>
<dbReference type="OrthoDB" id="2365314at2"/>
<organism evidence="6 7">
    <name type="scientific">Pueribacillus theae</name>
    <dbReference type="NCBI Taxonomy" id="2171751"/>
    <lineage>
        <taxon>Bacteria</taxon>
        <taxon>Bacillati</taxon>
        <taxon>Bacillota</taxon>
        <taxon>Bacilli</taxon>
        <taxon>Bacillales</taxon>
        <taxon>Bacillaceae</taxon>
        <taxon>Pueribacillus</taxon>
    </lineage>
</organism>
<keyword evidence="1 5" id="KW-1003">Cell membrane</keyword>
<sequence>MPYAAFYHSHVTSWALTLLFFLISYLLLRSGNEKGQKITHMILRLFFILTIITGAGLVIKLNFMLIAIIKMLVAIWLIASMELILTKGKKRQPTGGLWIQFLISIIVVFIIGYGFI</sequence>
<name>A0A2U1JXQ8_9BACI</name>
<dbReference type="RefSeq" id="WP_116555148.1">
    <property type="nucleotide sequence ID" value="NZ_QCZG01000025.1"/>
</dbReference>
<accession>A0A2U1JXQ8</accession>
<feature type="transmembrane region" description="Helical" evidence="5">
    <location>
        <begin position="97"/>
        <end position="115"/>
    </location>
</feature>